<dbReference type="InterPro" id="IPR050316">
    <property type="entry name" value="Tyrosinase/Hemocyanin"/>
</dbReference>
<dbReference type="PANTHER" id="PTHR11474:SF76">
    <property type="entry name" value="SHKT DOMAIN-CONTAINING PROTEIN"/>
    <property type="match status" value="1"/>
</dbReference>
<dbReference type="PANTHER" id="PTHR11474">
    <property type="entry name" value="TYROSINASE FAMILY MEMBER"/>
    <property type="match status" value="1"/>
</dbReference>
<evidence type="ECO:0000256" key="1">
    <source>
        <dbReference type="ARBA" id="ARBA00022723"/>
    </source>
</evidence>
<dbReference type="EMBL" id="CAKLPX010000001">
    <property type="protein sequence ID" value="CAH0991023.1"/>
    <property type="molecule type" value="Genomic_DNA"/>
</dbReference>
<protein>
    <recommendedName>
        <fullName evidence="3">Tyrosinase copper-binding domain-containing protein</fullName>
    </recommendedName>
</protein>
<dbReference type="InterPro" id="IPR002227">
    <property type="entry name" value="Tyrosinase_Cu-bd"/>
</dbReference>
<dbReference type="Proteomes" id="UP000838100">
    <property type="component" value="Unassembled WGS sequence"/>
</dbReference>
<keyword evidence="2" id="KW-0186">Copper</keyword>
<sequence length="595" mass="67219">MINAKPTWNDDILPFFTEPFWLPKNERASIVERWHGCMVNYGLDLLHYADVKQQSVTIYNHLASKSMPLTSDERQFWPIDALETFRHWVNQGCRYDQASAFDHNDRIATPSSYQPHLLVRKDINSLSDIELNRYRAALDDIMQVANASPDSPWQRFGYIHTNWCLHYQEAFAFWHRGYLMQLEQQIGMAIPYWDWMAIDASVDGSDQAGLPLAFLEETYQHPTSGETRPNPLRFAAAKDGCSKACSGDNHADDIDCAVVQRNPLFYTRGKQQQAERQALFSMVKIFQQQVVDALKFENFSTPQGVGHPWANIPNFTPPQPDQDYRYRDINFDGLYEQPHDNYHGWVGGDMADNAYTAFDPIFYSFHANIDRMLEVWLRNHPQAQFSAGVALRPFSGATADSLEFSTPDLWRYTSIGQLAQDCRRIGYDFGPPVAAQFGDVSMPQQGILRQSHEPALSPKETAWIAFDHVRCTHDSYVIDVFINQPSPCAEDCTTDNPHFVGRFSRIGMGMVDQNNRCITQGVSRYLNASNTVAALGLSENSTTVLSTRVSHLESGQPVSDDEQQSLPGFAPVLVWGSPQATTVSSQPTPSCCATA</sequence>
<reference evidence="4" key="1">
    <citation type="submission" date="2021-12" db="EMBL/GenBank/DDBJ databases">
        <authorList>
            <person name="Rodrigo-Torres L."/>
            <person name="Arahal R. D."/>
            <person name="Lucena T."/>
        </authorList>
    </citation>
    <scope>NUCLEOTIDE SEQUENCE</scope>
    <source>
        <strain evidence="4">CECT 8267</strain>
    </source>
</reference>
<proteinExistence type="predicted"/>
<gene>
    <name evidence="4" type="ORF">SIN8267_01124</name>
</gene>
<comment type="caution">
    <text evidence="4">The sequence shown here is derived from an EMBL/GenBank/DDBJ whole genome shotgun (WGS) entry which is preliminary data.</text>
</comment>
<evidence type="ECO:0000256" key="2">
    <source>
        <dbReference type="ARBA" id="ARBA00023008"/>
    </source>
</evidence>
<keyword evidence="1" id="KW-0479">Metal-binding</keyword>
<dbReference type="Gene3D" id="1.10.1280.10">
    <property type="entry name" value="Di-copper center containing domain from catechol oxidase"/>
    <property type="match status" value="1"/>
</dbReference>
<dbReference type="Pfam" id="PF00264">
    <property type="entry name" value="Tyrosinase"/>
    <property type="match status" value="1"/>
</dbReference>
<dbReference type="PROSITE" id="PS00498">
    <property type="entry name" value="TYROSINASE_2"/>
    <property type="match status" value="1"/>
</dbReference>
<dbReference type="SUPFAM" id="SSF48056">
    <property type="entry name" value="Di-copper centre-containing domain"/>
    <property type="match status" value="1"/>
</dbReference>
<evidence type="ECO:0000313" key="4">
    <source>
        <dbReference type="EMBL" id="CAH0991023.1"/>
    </source>
</evidence>
<keyword evidence="5" id="KW-1185">Reference proteome</keyword>
<name>A0ABM9AE91_9GAMM</name>
<evidence type="ECO:0000259" key="3">
    <source>
        <dbReference type="PROSITE" id="PS00498"/>
    </source>
</evidence>
<dbReference type="InterPro" id="IPR008922">
    <property type="entry name" value="Di-copper_centre_dom_sf"/>
</dbReference>
<evidence type="ECO:0000313" key="5">
    <source>
        <dbReference type="Proteomes" id="UP000838100"/>
    </source>
</evidence>
<feature type="domain" description="Tyrosinase copper-binding" evidence="3">
    <location>
        <begin position="359"/>
        <end position="370"/>
    </location>
</feature>
<accession>A0ABM9AE91</accession>
<organism evidence="4 5">
    <name type="scientific">Sinobacterium norvegicum</name>
    <dbReference type="NCBI Taxonomy" id="1641715"/>
    <lineage>
        <taxon>Bacteria</taxon>
        <taxon>Pseudomonadati</taxon>
        <taxon>Pseudomonadota</taxon>
        <taxon>Gammaproteobacteria</taxon>
        <taxon>Cellvibrionales</taxon>
        <taxon>Spongiibacteraceae</taxon>
        <taxon>Sinobacterium</taxon>
    </lineage>
</organism>
<dbReference type="PRINTS" id="PR00092">
    <property type="entry name" value="TYROSINASE"/>
</dbReference>
<dbReference type="RefSeq" id="WP_237443686.1">
    <property type="nucleotide sequence ID" value="NZ_CAKLPX010000001.1"/>
</dbReference>